<reference evidence="1" key="1">
    <citation type="journal article" date="2019" name="bioRxiv">
        <title>The Genome of the Zebra Mussel, Dreissena polymorpha: A Resource for Invasive Species Research.</title>
        <authorList>
            <person name="McCartney M.A."/>
            <person name="Auch B."/>
            <person name="Kono T."/>
            <person name="Mallez S."/>
            <person name="Zhang Y."/>
            <person name="Obille A."/>
            <person name="Becker A."/>
            <person name="Abrahante J.E."/>
            <person name="Garbe J."/>
            <person name="Badalamenti J.P."/>
            <person name="Herman A."/>
            <person name="Mangelson H."/>
            <person name="Liachko I."/>
            <person name="Sullivan S."/>
            <person name="Sone E.D."/>
            <person name="Koren S."/>
            <person name="Silverstein K.A.T."/>
            <person name="Beckman K.B."/>
            <person name="Gohl D.M."/>
        </authorList>
    </citation>
    <scope>NUCLEOTIDE SEQUENCE</scope>
    <source>
        <strain evidence="1">Duluth1</strain>
        <tissue evidence="1">Whole animal</tissue>
    </source>
</reference>
<comment type="caution">
    <text evidence="1">The sequence shown here is derived from an EMBL/GenBank/DDBJ whole genome shotgun (WGS) entry which is preliminary data.</text>
</comment>
<dbReference type="Proteomes" id="UP000828390">
    <property type="component" value="Unassembled WGS sequence"/>
</dbReference>
<gene>
    <name evidence="1" type="ORF">DPMN_092541</name>
</gene>
<accession>A0A9D4L280</accession>
<evidence type="ECO:0000313" key="1">
    <source>
        <dbReference type="EMBL" id="KAH3850135.1"/>
    </source>
</evidence>
<name>A0A9D4L280_DREPO</name>
<dbReference type="AlphaFoldDB" id="A0A9D4L280"/>
<sequence length="75" mass="8497">MGSEDYQRLKRSRSAYQALLTKTYRELEVQMSSQENAESVTALNDKLVDGKCMTKFLNAANLMKKSHTKIVLALV</sequence>
<proteinExistence type="predicted"/>
<dbReference type="EMBL" id="JAIWYP010000003">
    <property type="protein sequence ID" value="KAH3850135.1"/>
    <property type="molecule type" value="Genomic_DNA"/>
</dbReference>
<protein>
    <submittedName>
        <fullName evidence="1">Uncharacterized protein</fullName>
    </submittedName>
</protein>
<organism evidence="1 2">
    <name type="scientific">Dreissena polymorpha</name>
    <name type="common">Zebra mussel</name>
    <name type="synonym">Mytilus polymorpha</name>
    <dbReference type="NCBI Taxonomy" id="45954"/>
    <lineage>
        <taxon>Eukaryota</taxon>
        <taxon>Metazoa</taxon>
        <taxon>Spiralia</taxon>
        <taxon>Lophotrochozoa</taxon>
        <taxon>Mollusca</taxon>
        <taxon>Bivalvia</taxon>
        <taxon>Autobranchia</taxon>
        <taxon>Heteroconchia</taxon>
        <taxon>Euheterodonta</taxon>
        <taxon>Imparidentia</taxon>
        <taxon>Neoheterodontei</taxon>
        <taxon>Myida</taxon>
        <taxon>Dreissenoidea</taxon>
        <taxon>Dreissenidae</taxon>
        <taxon>Dreissena</taxon>
    </lineage>
</organism>
<reference evidence="1" key="2">
    <citation type="submission" date="2020-11" db="EMBL/GenBank/DDBJ databases">
        <authorList>
            <person name="McCartney M.A."/>
            <person name="Auch B."/>
            <person name="Kono T."/>
            <person name="Mallez S."/>
            <person name="Becker A."/>
            <person name="Gohl D.M."/>
            <person name="Silverstein K.A.T."/>
            <person name="Koren S."/>
            <person name="Bechman K.B."/>
            <person name="Herman A."/>
            <person name="Abrahante J.E."/>
            <person name="Garbe J."/>
        </authorList>
    </citation>
    <scope>NUCLEOTIDE SEQUENCE</scope>
    <source>
        <strain evidence="1">Duluth1</strain>
        <tissue evidence="1">Whole animal</tissue>
    </source>
</reference>
<evidence type="ECO:0000313" key="2">
    <source>
        <dbReference type="Proteomes" id="UP000828390"/>
    </source>
</evidence>
<keyword evidence="2" id="KW-1185">Reference proteome</keyword>